<proteinExistence type="predicted"/>
<reference evidence="4 5" key="1">
    <citation type="journal article" date="2015" name="Nature">
        <title>rRNA introns, odd ribosomes, and small enigmatic genomes across a large radiation of phyla.</title>
        <authorList>
            <person name="Brown C.T."/>
            <person name="Hug L.A."/>
            <person name="Thomas B.C."/>
            <person name="Sharon I."/>
            <person name="Castelle C.J."/>
            <person name="Singh A."/>
            <person name="Wilkins M.J."/>
            <person name="Williams K.H."/>
            <person name="Banfield J.F."/>
        </authorList>
    </citation>
    <scope>NUCLEOTIDE SEQUENCE [LARGE SCALE GENOMIC DNA]</scope>
</reference>
<name>A0A0G1EHA4_9BACT</name>
<dbReference type="CDD" id="cd12797">
    <property type="entry name" value="M23_peptidase"/>
    <property type="match status" value="1"/>
</dbReference>
<keyword evidence="2" id="KW-0175">Coiled coil</keyword>
<keyword evidence="1" id="KW-0732">Signal</keyword>
<dbReference type="PANTHER" id="PTHR21666:SF289">
    <property type="entry name" value="L-ALA--D-GLU ENDOPEPTIDASE"/>
    <property type="match status" value="1"/>
</dbReference>
<protein>
    <submittedName>
        <fullName evidence="4">Peptidase, M23/M37 family</fullName>
    </submittedName>
</protein>
<evidence type="ECO:0000259" key="3">
    <source>
        <dbReference type="Pfam" id="PF01551"/>
    </source>
</evidence>
<gene>
    <name evidence="4" type="ORF">UV58_C0010G0041</name>
</gene>
<dbReference type="InterPro" id="IPR050570">
    <property type="entry name" value="Cell_wall_metabolism_enzyme"/>
</dbReference>
<organism evidence="4 5">
    <name type="scientific">Candidatus Wolfebacteria bacterium GW2011_GWC1_43_10</name>
    <dbReference type="NCBI Taxonomy" id="1619011"/>
    <lineage>
        <taxon>Bacteria</taxon>
        <taxon>Candidatus Wolfeibacteriota</taxon>
    </lineage>
</organism>
<dbReference type="PANTHER" id="PTHR21666">
    <property type="entry name" value="PEPTIDASE-RELATED"/>
    <property type="match status" value="1"/>
</dbReference>
<dbReference type="EMBL" id="LCFA01000010">
    <property type="protein sequence ID" value="KKS82421.1"/>
    <property type="molecule type" value="Genomic_DNA"/>
</dbReference>
<dbReference type="InterPro" id="IPR011055">
    <property type="entry name" value="Dup_hybrid_motif"/>
</dbReference>
<dbReference type="InterPro" id="IPR016047">
    <property type="entry name" value="M23ase_b-sheet_dom"/>
</dbReference>
<dbReference type="Pfam" id="PF01551">
    <property type="entry name" value="Peptidase_M23"/>
    <property type="match status" value="1"/>
</dbReference>
<dbReference type="Proteomes" id="UP000034810">
    <property type="component" value="Unassembled WGS sequence"/>
</dbReference>
<accession>A0A0G1EHA4</accession>
<evidence type="ECO:0000256" key="1">
    <source>
        <dbReference type="ARBA" id="ARBA00022729"/>
    </source>
</evidence>
<dbReference type="AlphaFoldDB" id="A0A0G1EHA4"/>
<feature type="domain" description="M23ase beta-sheet core" evidence="3">
    <location>
        <begin position="306"/>
        <end position="398"/>
    </location>
</feature>
<dbReference type="SUPFAM" id="SSF51261">
    <property type="entry name" value="Duplicated hybrid motif"/>
    <property type="match status" value="1"/>
</dbReference>
<feature type="coiled-coil region" evidence="2">
    <location>
        <begin position="39"/>
        <end position="87"/>
    </location>
</feature>
<evidence type="ECO:0000313" key="4">
    <source>
        <dbReference type="EMBL" id="KKS82421.1"/>
    </source>
</evidence>
<feature type="coiled-coil region" evidence="2">
    <location>
        <begin position="123"/>
        <end position="259"/>
    </location>
</feature>
<dbReference type="Gene3D" id="2.70.70.10">
    <property type="entry name" value="Glucose Permease (Domain IIA)"/>
    <property type="match status" value="1"/>
</dbReference>
<dbReference type="Gene3D" id="6.10.250.3150">
    <property type="match status" value="1"/>
</dbReference>
<dbReference type="GO" id="GO:0004222">
    <property type="term" value="F:metalloendopeptidase activity"/>
    <property type="evidence" value="ECO:0007669"/>
    <property type="project" value="TreeGrafter"/>
</dbReference>
<evidence type="ECO:0000256" key="2">
    <source>
        <dbReference type="SAM" id="Coils"/>
    </source>
</evidence>
<sequence length="428" mass="48332">MKRISFLFKLSFFGGIVAILTGSMLISRPFFAFAQTADKEALKSQVDAKTLELQRINNEIYEQRKKLEETQSQKSTLSSELKKIDTNIKEIDLGIRSSKVTIEKLDLEMGSLQEDISDSETGLEVKERALGEVLRQLQQRENENILFLLLKNKTLSDGVFDIQSLQDMNSDLLVRIDELNQAKNNLEVVLGKTASVKSQKEVEHQTLQNKKVIADDLKQEKNQFLEETKNKEKIYQESLKELEERQLAIALEIEKMETELRSQINYKNLPKNIPGFLSLPVINFSSVTQEYGATKFAQRAYKGKWHNGLDFGAPLGTPVYAAQDGLVVSVENQDRYCYRGAYGKYVAIRHYSGLTTLYAHLSMYVVNEGDKVERGQVIGYVGKTGYATGPHLHFTVYDSSTFRVEGSASCGPKMPLGGDINPRNYLAL</sequence>
<evidence type="ECO:0000313" key="5">
    <source>
        <dbReference type="Proteomes" id="UP000034810"/>
    </source>
</evidence>
<comment type="caution">
    <text evidence="4">The sequence shown here is derived from an EMBL/GenBank/DDBJ whole genome shotgun (WGS) entry which is preliminary data.</text>
</comment>